<comment type="caution">
    <text evidence="2">The sequence shown here is derived from an EMBL/GenBank/DDBJ whole genome shotgun (WGS) entry which is preliminary data.</text>
</comment>
<evidence type="ECO:0000256" key="1">
    <source>
        <dbReference type="SAM" id="MobiDB-lite"/>
    </source>
</evidence>
<dbReference type="GO" id="GO:0030620">
    <property type="term" value="F:U2 snRNA binding"/>
    <property type="evidence" value="ECO:0007669"/>
    <property type="project" value="TreeGrafter"/>
</dbReference>
<name>A0A392RB10_9FABA</name>
<dbReference type="PANTHER" id="PTHR15197:SF0">
    <property type="entry name" value="COILIN"/>
    <property type="match status" value="1"/>
</dbReference>
<dbReference type="GO" id="GO:0000387">
    <property type="term" value="P:spliceosomal snRNP assembly"/>
    <property type="evidence" value="ECO:0007669"/>
    <property type="project" value="TreeGrafter"/>
</dbReference>
<dbReference type="InterPro" id="IPR024822">
    <property type="entry name" value="Coilin"/>
</dbReference>
<dbReference type="Proteomes" id="UP000265520">
    <property type="component" value="Unassembled WGS sequence"/>
</dbReference>
<dbReference type="GO" id="GO:0030619">
    <property type="term" value="F:U1 snRNA binding"/>
    <property type="evidence" value="ECO:0007669"/>
    <property type="project" value="TreeGrafter"/>
</dbReference>
<organism evidence="2 3">
    <name type="scientific">Trifolium medium</name>
    <dbReference type="NCBI Taxonomy" id="97028"/>
    <lineage>
        <taxon>Eukaryota</taxon>
        <taxon>Viridiplantae</taxon>
        <taxon>Streptophyta</taxon>
        <taxon>Embryophyta</taxon>
        <taxon>Tracheophyta</taxon>
        <taxon>Spermatophyta</taxon>
        <taxon>Magnoliopsida</taxon>
        <taxon>eudicotyledons</taxon>
        <taxon>Gunneridae</taxon>
        <taxon>Pentapetalae</taxon>
        <taxon>rosids</taxon>
        <taxon>fabids</taxon>
        <taxon>Fabales</taxon>
        <taxon>Fabaceae</taxon>
        <taxon>Papilionoideae</taxon>
        <taxon>50 kb inversion clade</taxon>
        <taxon>NPAAA clade</taxon>
        <taxon>Hologalegina</taxon>
        <taxon>IRL clade</taxon>
        <taxon>Trifolieae</taxon>
        <taxon>Trifolium</taxon>
    </lineage>
</organism>
<accession>A0A392RB10</accession>
<feature type="compositionally biased region" description="Acidic residues" evidence="1">
    <location>
        <begin position="68"/>
        <end position="81"/>
    </location>
</feature>
<dbReference type="AlphaFoldDB" id="A0A392RB10"/>
<dbReference type="EMBL" id="LXQA010198386">
    <property type="protein sequence ID" value="MCI32745.1"/>
    <property type="molecule type" value="Genomic_DNA"/>
</dbReference>
<sequence length="89" mass="9787">MDGFVLPSFESTCILKDKDIVCVKRKGSSLTDGKSAMLLSDTHENQSIEGPKLLAIEGFQEEKGEYESLSEDDDGDNDQSEDVVNVETK</sequence>
<dbReference type="GO" id="GO:0015030">
    <property type="term" value="C:Cajal body"/>
    <property type="evidence" value="ECO:0007669"/>
    <property type="project" value="TreeGrafter"/>
</dbReference>
<reference evidence="2 3" key="1">
    <citation type="journal article" date="2018" name="Front. Plant Sci.">
        <title>Red Clover (Trifolium pratense) and Zigzag Clover (T. medium) - A Picture of Genomic Similarities and Differences.</title>
        <authorList>
            <person name="Dluhosova J."/>
            <person name="Istvanek J."/>
            <person name="Nedelnik J."/>
            <person name="Repkova J."/>
        </authorList>
    </citation>
    <scope>NUCLEOTIDE SEQUENCE [LARGE SCALE GENOMIC DNA]</scope>
    <source>
        <strain evidence="3">cv. 10/8</strain>
        <tissue evidence="2">Leaf</tissue>
    </source>
</reference>
<feature type="region of interest" description="Disordered" evidence="1">
    <location>
        <begin position="63"/>
        <end position="89"/>
    </location>
</feature>
<evidence type="ECO:0000313" key="2">
    <source>
        <dbReference type="EMBL" id="MCI32745.1"/>
    </source>
</evidence>
<feature type="non-terminal residue" evidence="2">
    <location>
        <position position="89"/>
    </location>
</feature>
<evidence type="ECO:0000313" key="3">
    <source>
        <dbReference type="Proteomes" id="UP000265520"/>
    </source>
</evidence>
<proteinExistence type="predicted"/>
<protein>
    <submittedName>
        <fullName evidence="2">DNA ligase 1-like</fullName>
    </submittedName>
</protein>
<dbReference type="PANTHER" id="PTHR15197">
    <property type="entry name" value="COILIN P80"/>
    <property type="match status" value="1"/>
</dbReference>
<dbReference type="GO" id="GO:0016874">
    <property type="term" value="F:ligase activity"/>
    <property type="evidence" value="ECO:0007669"/>
    <property type="project" value="UniProtKB-KW"/>
</dbReference>
<keyword evidence="2" id="KW-0436">Ligase</keyword>
<keyword evidence="3" id="KW-1185">Reference proteome</keyword>